<dbReference type="OrthoDB" id="1452822at2"/>
<protein>
    <submittedName>
        <fullName evidence="4">Ferric-dicitrate binding protein FerR, regulates iron transport through sigma-19</fullName>
    </submittedName>
</protein>
<dbReference type="Gene3D" id="2.60.120.1440">
    <property type="match status" value="1"/>
</dbReference>
<feature type="domain" description="FecR protein" evidence="2">
    <location>
        <begin position="123"/>
        <end position="213"/>
    </location>
</feature>
<evidence type="ECO:0000313" key="4">
    <source>
        <dbReference type="EMBL" id="SDN32331.1"/>
    </source>
</evidence>
<dbReference type="PIRSF" id="PIRSF018266">
    <property type="entry name" value="FecR"/>
    <property type="match status" value="1"/>
</dbReference>
<dbReference type="Gene3D" id="3.55.50.30">
    <property type="match status" value="1"/>
</dbReference>
<organism evidence="4 5">
    <name type="scientific">Pedobacter steynii</name>
    <dbReference type="NCBI Taxonomy" id="430522"/>
    <lineage>
        <taxon>Bacteria</taxon>
        <taxon>Pseudomonadati</taxon>
        <taxon>Bacteroidota</taxon>
        <taxon>Sphingobacteriia</taxon>
        <taxon>Sphingobacteriales</taxon>
        <taxon>Sphingobacteriaceae</taxon>
        <taxon>Pedobacter</taxon>
    </lineage>
</organism>
<dbReference type="GO" id="GO:0016989">
    <property type="term" value="F:sigma factor antagonist activity"/>
    <property type="evidence" value="ECO:0007669"/>
    <property type="project" value="TreeGrafter"/>
</dbReference>
<dbReference type="InterPro" id="IPR032508">
    <property type="entry name" value="FecR_C"/>
</dbReference>
<sequence length="333" mass="37469">MDQETWKLVIAHLSDETQEPTATMVREWLTKDPLHQQQLDQARWIWLATAEMPADEEWKESFKGISEAISELPQTAVKKKIFPWLAIAAVVTGLAIFIAFYQYRTISPAVQKESIVWLTKKAEAGKVLAIVLPDSSEIWLNSGSSLSFPKNMKASLTRTVRLNGEAFFKVRRDPAHPFIVQSQQIRTTVLGTSFNVNAWPERKTEVTVMTGKVAVSKEGKGTALLYLLPNQKAVYSQLKNQLSMEHVAETGEANAWIDGRMIFNQMPLESVFEIMERKYKVNIRTSHLFKGCKLTAKFGNISLAEVMATLEITLGIQYTIKGQTVFIKGGKCS</sequence>
<dbReference type="AlphaFoldDB" id="A0A1H0AG81"/>
<feature type="transmembrane region" description="Helical" evidence="1">
    <location>
        <begin position="81"/>
        <end position="103"/>
    </location>
</feature>
<dbReference type="Proteomes" id="UP000183200">
    <property type="component" value="Unassembled WGS sequence"/>
</dbReference>
<evidence type="ECO:0000259" key="2">
    <source>
        <dbReference type="Pfam" id="PF04773"/>
    </source>
</evidence>
<evidence type="ECO:0000313" key="5">
    <source>
        <dbReference type="Proteomes" id="UP000183200"/>
    </source>
</evidence>
<name>A0A1H0AG81_9SPHI</name>
<gene>
    <name evidence="4" type="ORF">SAMN05421820_10784</name>
</gene>
<dbReference type="InterPro" id="IPR006860">
    <property type="entry name" value="FecR"/>
</dbReference>
<reference evidence="5" key="1">
    <citation type="submission" date="2016-10" db="EMBL/GenBank/DDBJ databases">
        <authorList>
            <person name="Varghese N."/>
            <person name="Submissions S."/>
        </authorList>
    </citation>
    <scope>NUCLEOTIDE SEQUENCE [LARGE SCALE GENOMIC DNA]</scope>
    <source>
        <strain evidence="5">DSM 19110</strain>
    </source>
</reference>
<evidence type="ECO:0000259" key="3">
    <source>
        <dbReference type="Pfam" id="PF16344"/>
    </source>
</evidence>
<dbReference type="RefSeq" id="WP_074610179.1">
    <property type="nucleotide sequence ID" value="NZ_FNGY01000007.1"/>
</dbReference>
<keyword evidence="1" id="KW-0812">Transmembrane</keyword>
<dbReference type="PANTHER" id="PTHR30273:SF2">
    <property type="entry name" value="PROTEIN FECR"/>
    <property type="match status" value="1"/>
</dbReference>
<dbReference type="Pfam" id="PF16344">
    <property type="entry name" value="FecR_C"/>
    <property type="match status" value="1"/>
</dbReference>
<keyword evidence="5" id="KW-1185">Reference proteome</keyword>
<keyword evidence="1" id="KW-1133">Transmembrane helix</keyword>
<dbReference type="EMBL" id="FNGY01000007">
    <property type="protein sequence ID" value="SDN32331.1"/>
    <property type="molecule type" value="Genomic_DNA"/>
</dbReference>
<keyword evidence="1" id="KW-0472">Membrane</keyword>
<feature type="domain" description="Protein FecR C-terminal" evidence="3">
    <location>
        <begin position="260"/>
        <end position="327"/>
    </location>
</feature>
<accession>A0A1H0AG81</accession>
<proteinExistence type="predicted"/>
<dbReference type="PANTHER" id="PTHR30273">
    <property type="entry name" value="PERIPLASMIC SIGNAL SENSOR AND SIGMA FACTOR ACTIVATOR FECR-RELATED"/>
    <property type="match status" value="1"/>
</dbReference>
<dbReference type="Pfam" id="PF04773">
    <property type="entry name" value="FecR"/>
    <property type="match status" value="1"/>
</dbReference>
<evidence type="ECO:0000256" key="1">
    <source>
        <dbReference type="SAM" id="Phobius"/>
    </source>
</evidence>
<dbReference type="InterPro" id="IPR012373">
    <property type="entry name" value="Ferrdict_sens_TM"/>
</dbReference>